<evidence type="ECO:0000256" key="10">
    <source>
        <dbReference type="ARBA" id="ARBA00029409"/>
    </source>
</evidence>
<evidence type="ECO:0000256" key="4">
    <source>
        <dbReference type="ARBA" id="ARBA00016218"/>
    </source>
</evidence>
<dbReference type="PROSITE" id="PS00794">
    <property type="entry name" value="HPPK"/>
    <property type="match status" value="1"/>
</dbReference>
<evidence type="ECO:0000256" key="11">
    <source>
        <dbReference type="ARBA" id="ARBA00029766"/>
    </source>
</evidence>
<dbReference type="CDD" id="cd00483">
    <property type="entry name" value="HPPK"/>
    <property type="match status" value="1"/>
</dbReference>
<evidence type="ECO:0000313" key="14">
    <source>
        <dbReference type="EMBL" id="THU05388.1"/>
    </source>
</evidence>
<sequence length="181" mass="19875">MHHTAVPQEHHQANRAWIGLGANLGLAHETLSAAVAAIASWPHTTLDAASALFHSAPVDADGPDYTNAVIRICTTMAPLDLLHALQALELEAGRQRPYRNAPRTLDLDILLYEQDGHWLQLGTSELTLPHPRMFERAFVLQPLNSINPALVSPAQLAATAQQRLEVLPAAQQWRWSDAKAR</sequence>
<keyword evidence="5 14" id="KW-0808">Transferase</keyword>
<dbReference type="EMBL" id="STFG01000001">
    <property type="protein sequence ID" value="THU05388.1"/>
    <property type="molecule type" value="Genomic_DNA"/>
</dbReference>
<dbReference type="RefSeq" id="WP_136572098.1">
    <property type="nucleotide sequence ID" value="NZ_STFG01000001.1"/>
</dbReference>
<dbReference type="InterPro" id="IPR035907">
    <property type="entry name" value="Hppk_sf"/>
</dbReference>
<dbReference type="Proteomes" id="UP000308917">
    <property type="component" value="Unassembled WGS sequence"/>
</dbReference>
<dbReference type="AlphaFoldDB" id="A0A4S8FCS4"/>
<dbReference type="PANTHER" id="PTHR43071">
    <property type="entry name" value="2-AMINO-4-HYDROXY-6-HYDROXYMETHYLDIHYDROPTERIDINE PYROPHOSPHOKINASE"/>
    <property type="match status" value="1"/>
</dbReference>
<evidence type="ECO:0000256" key="1">
    <source>
        <dbReference type="ARBA" id="ARBA00005051"/>
    </source>
</evidence>
<dbReference type="SUPFAM" id="SSF55083">
    <property type="entry name" value="6-hydroxymethyl-7,8-dihydropterin pyrophosphokinase, HPPK"/>
    <property type="match status" value="1"/>
</dbReference>
<evidence type="ECO:0000313" key="15">
    <source>
        <dbReference type="Proteomes" id="UP000308917"/>
    </source>
</evidence>
<comment type="function">
    <text evidence="10">Catalyzes the transfer of pyrophosphate from adenosine triphosphate (ATP) to 6-hydroxymethyl-7,8-dihydropterin, an enzymatic step in folate biosynthesis pathway.</text>
</comment>
<comment type="pathway">
    <text evidence="1">Cofactor biosynthesis; tetrahydrofolate biosynthesis; 2-amino-4-hydroxy-6-hydroxymethyl-7,8-dihydropteridine diphosphate from 7,8-dihydroneopterin triphosphate: step 4/4.</text>
</comment>
<dbReference type="Gene3D" id="3.30.70.560">
    <property type="entry name" value="7,8-Dihydro-6-hydroxymethylpterin-pyrophosphokinase HPPK"/>
    <property type="match status" value="1"/>
</dbReference>
<evidence type="ECO:0000256" key="6">
    <source>
        <dbReference type="ARBA" id="ARBA00022741"/>
    </source>
</evidence>
<dbReference type="GO" id="GO:0046656">
    <property type="term" value="P:folic acid biosynthetic process"/>
    <property type="evidence" value="ECO:0007669"/>
    <property type="project" value="UniProtKB-KW"/>
</dbReference>
<feature type="domain" description="7,8-dihydro-6-hydroxymethylpterin-pyrophosphokinase" evidence="13">
    <location>
        <begin position="99"/>
        <end position="110"/>
    </location>
</feature>
<evidence type="ECO:0000256" key="12">
    <source>
        <dbReference type="ARBA" id="ARBA00033413"/>
    </source>
</evidence>
<dbReference type="UniPathway" id="UPA00077">
    <property type="reaction ID" value="UER00155"/>
</dbReference>
<reference evidence="14 15" key="1">
    <citation type="journal article" date="2015" name="Antonie Van Leeuwenhoek">
        <title>Lampropedia puyangensis sp. nov., isolated from symptomatic bark of Populus ? euramericana canker and emended description of Lampropedia hyalina (Ehrenberg 1832) Lee et al. 2004.</title>
        <authorList>
            <person name="Li Y."/>
            <person name="Wang T."/>
            <person name="Piao C.G."/>
            <person name="Wang L.F."/>
            <person name="Tian G.Z."/>
            <person name="Zhu T.H."/>
            <person name="Guo M.W."/>
        </authorList>
    </citation>
    <scope>NUCLEOTIDE SEQUENCE [LARGE SCALE GENOMIC DNA]</scope>
    <source>
        <strain evidence="14 15">2-bin</strain>
    </source>
</reference>
<evidence type="ECO:0000256" key="3">
    <source>
        <dbReference type="ARBA" id="ARBA00013253"/>
    </source>
</evidence>
<protein>
    <recommendedName>
        <fullName evidence="4">2-amino-4-hydroxy-6-hydroxymethyldihydropteridine pyrophosphokinase</fullName>
        <ecNumber evidence="3">2.7.6.3</ecNumber>
    </recommendedName>
    <alternativeName>
        <fullName evidence="11">6-hydroxymethyl-7,8-dihydropterin pyrophosphokinase</fullName>
    </alternativeName>
    <alternativeName>
        <fullName evidence="12">7,8-dihydro-6-hydroxymethylpterin-pyrophosphokinase</fullName>
    </alternativeName>
</protein>
<dbReference type="PANTHER" id="PTHR43071:SF1">
    <property type="entry name" value="2-AMINO-4-HYDROXY-6-HYDROXYMETHYLDIHYDROPTERIDINE PYROPHOSPHOKINASE"/>
    <property type="match status" value="1"/>
</dbReference>
<dbReference type="NCBIfam" id="TIGR01498">
    <property type="entry name" value="folK"/>
    <property type="match status" value="1"/>
</dbReference>
<evidence type="ECO:0000256" key="2">
    <source>
        <dbReference type="ARBA" id="ARBA00005810"/>
    </source>
</evidence>
<dbReference type="GO" id="GO:0005524">
    <property type="term" value="F:ATP binding"/>
    <property type="evidence" value="ECO:0007669"/>
    <property type="project" value="UniProtKB-KW"/>
</dbReference>
<keyword evidence="7 14" id="KW-0418">Kinase</keyword>
<dbReference type="GO" id="GO:0046654">
    <property type="term" value="P:tetrahydrofolate biosynthetic process"/>
    <property type="evidence" value="ECO:0007669"/>
    <property type="project" value="UniProtKB-UniPathway"/>
</dbReference>
<dbReference type="InterPro" id="IPR000550">
    <property type="entry name" value="Hppk"/>
</dbReference>
<evidence type="ECO:0000256" key="5">
    <source>
        <dbReference type="ARBA" id="ARBA00022679"/>
    </source>
</evidence>
<organism evidence="14 15">
    <name type="scientific">Lampropedia puyangensis</name>
    <dbReference type="NCBI Taxonomy" id="1330072"/>
    <lineage>
        <taxon>Bacteria</taxon>
        <taxon>Pseudomonadati</taxon>
        <taxon>Pseudomonadota</taxon>
        <taxon>Betaproteobacteria</taxon>
        <taxon>Burkholderiales</taxon>
        <taxon>Comamonadaceae</taxon>
        <taxon>Lampropedia</taxon>
    </lineage>
</organism>
<evidence type="ECO:0000256" key="9">
    <source>
        <dbReference type="ARBA" id="ARBA00022909"/>
    </source>
</evidence>
<dbReference type="GO" id="GO:0016301">
    <property type="term" value="F:kinase activity"/>
    <property type="evidence" value="ECO:0007669"/>
    <property type="project" value="UniProtKB-KW"/>
</dbReference>
<evidence type="ECO:0000256" key="8">
    <source>
        <dbReference type="ARBA" id="ARBA00022840"/>
    </source>
</evidence>
<dbReference type="EC" id="2.7.6.3" evidence="3"/>
<keyword evidence="8" id="KW-0067">ATP-binding</keyword>
<dbReference type="OrthoDB" id="9808041at2"/>
<dbReference type="GO" id="GO:0003848">
    <property type="term" value="F:2-amino-4-hydroxy-6-hydroxymethyldihydropteridine diphosphokinase activity"/>
    <property type="evidence" value="ECO:0007669"/>
    <property type="project" value="UniProtKB-EC"/>
</dbReference>
<keyword evidence="15" id="KW-1185">Reference proteome</keyword>
<name>A0A4S8FCS4_9BURK</name>
<keyword evidence="6" id="KW-0547">Nucleotide-binding</keyword>
<comment type="caution">
    <text evidence="14">The sequence shown here is derived from an EMBL/GenBank/DDBJ whole genome shotgun (WGS) entry which is preliminary data.</text>
</comment>
<accession>A0A4S8FCS4</accession>
<proteinExistence type="inferred from homology"/>
<evidence type="ECO:0000256" key="7">
    <source>
        <dbReference type="ARBA" id="ARBA00022777"/>
    </source>
</evidence>
<keyword evidence="9" id="KW-0289">Folate biosynthesis</keyword>
<comment type="similarity">
    <text evidence="2">Belongs to the HPPK family.</text>
</comment>
<evidence type="ECO:0000259" key="13">
    <source>
        <dbReference type="PROSITE" id="PS00794"/>
    </source>
</evidence>
<gene>
    <name evidence="14" type="primary">folK</name>
    <name evidence="14" type="ORF">E9531_02290</name>
</gene>
<dbReference type="Pfam" id="PF01288">
    <property type="entry name" value="HPPK"/>
    <property type="match status" value="1"/>
</dbReference>